<dbReference type="InterPro" id="IPR002541">
    <property type="entry name" value="Cyt_c_assembly"/>
</dbReference>
<keyword evidence="1" id="KW-0812">Transmembrane</keyword>
<dbReference type="EMBL" id="SGWZ01000005">
    <property type="protein sequence ID" value="RZS66688.1"/>
    <property type="molecule type" value="Genomic_DNA"/>
</dbReference>
<dbReference type="Pfam" id="PF01578">
    <property type="entry name" value="Cytochrom_C_asm"/>
    <property type="match status" value="1"/>
</dbReference>
<gene>
    <name evidence="3" type="ORF">AAV32_10045</name>
    <name evidence="4" type="ORF">EV679_2843</name>
</gene>
<dbReference type="Proteomes" id="UP000078084">
    <property type="component" value="Unassembled WGS sequence"/>
</dbReference>
<keyword evidence="5" id="KW-1185">Reference proteome</keyword>
<dbReference type="GO" id="GO:0020037">
    <property type="term" value="F:heme binding"/>
    <property type="evidence" value="ECO:0007669"/>
    <property type="project" value="InterPro"/>
</dbReference>
<dbReference type="STRING" id="206506.AAV32_10045"/>
<organism evidence="3 5">
    <name type="scientific">Kerstersia gyiorum</name>
    <dbReference type="NCBI Taxonomy" id="206506"/>
    <lineage>
        <taxon>Bacteria</taxon>
        <taxon>Pseudomonadati</taxon>
        <taxon>Pseudomonadota</taxon>
        <taxon>Betaproteobacteria</taxon>
        <taxon>Burkholderiales</taxon>
        <taxon>Alcaligenaceae</taxon>
        <taxon>Kerstersia</taxon>
    </lineage>
</organism>
<dbReference type="EMBL" id="LBNE01000006">
    <property type="protein sequence ID" value="KKO71536.1"/>
    <property type="molecule type" value="Genomic_DNA"/>
</dbReference>
<proteinExistence type="predicted"/>
<feature type="transmembrane region" description="Helical" evidence="1">
    <location>
        <begin position="190"/>
        <end position="216"/>
    </location>
</feature>
<keyword evidence="1" id="KW-0472">Membrane</keyword>
<feature type="transmembrane region" description="Helical" evidence="1">
    <location>
        <begin position="259"/>
        <end position="280"/>
    </location>
</feature>
<evidence type="ECO:0000313" key="4">
    <source>
        <dbReference type="EMBL" id="RZS66688.1"/>
    </source>
</evidence>
<evidence type="ECO:0000259" key="2">
    <source>
        <dbReference type="Pfam" id="PF01578"/>
    </source>
</evidence>
<dbReference type="PANTHER" id="PTHR38034">
    <property type="entry name" value="INNER MEMBRANE PROTEIN YPJD"/>
    <property type="match status" value="1"/>
</dbReference>
<feature type="transmembrane region" description="Helical" evidence="1">
    <location>
        <begin position="129"/>
        <end position="154"/>
    </location>
</feature>
<evidence type="ECO:0000313" key="5">
    <source>
        <dbReference type="Proteomes" id="UP000078084"/>
    </source>
</evidence>
<reference evidence="3 5" key="1">
    <citation type="submission" date="2015-04" db="EMBL/GenBank/DDBJ databases">
        <title>Genome sequence of Kerstersia gyiorum CG1.</title>
        <authorList>
            <person name="Greninger A.L."/>
            <person name="Kozyreva V."/>
            <person name="Chaturvedi V."/>
        </authorList>
    </citation>
    <scope>NUCLEOTIDE SEQUENCE [LARGE SCALE GENOMIC DNA]</scope>
    <source>
        <strain evidence="3 5">CG1</strain>
    </source>
</reference>
<feature type="transmembrane region" description="Helical" evidence="1">
    <location>
        <begin position="228"/>
        <end position="247"/>
    </location>
</feature>
<evidence type="ECO:0000313" key="3">
    <source>
        <dbReference type="EMBL" id="KKO71536.1"/>
    </source>
</evidence>
<dbReference type="RefSeq" id="WP_068371131.1">
    <property type="nucleotide sequence ID" value="NZ_CBCSEB010000018.1"/>
</dbReference>
<sequence>MPYDIVFHVAATLLYASLALHAWRSLARAEAEPWQPREPRYGLPLALLLHGLGLQQDMLAGPALQINWAIAASASLWLGMIIFWLESLREPLDGLKLLLYPTAALSAFVPIIAPITYPVLPASEPWLRAHLLIALASYGLVIIAALQAVLMTLLDRQLQAPSRNIGNNWFDALFARALDAMPPLLIQEKLLFRLISLGFGALTLAVVSGALISATLTGQALPLDLKTIFTLLAWLTFGILLIGRRVWGWRGRVAVRWTLAGAGFLALIYLGGGFALYVALQGNL</sequence>
<dbReference type="PATRIC" id="fig|206506.3.peg.2148"/>
<accession>A0A171KRL9</accession>
<evidence type="ECO:0000313" key="6">
    <source>
        <dbReference type="Proteomes" id="UP000292039"/>
    </source>
</evidence>
<feature type="domain" description="Cytochrome c assembly protein" evidence="2">
    <location>
        <begin position="45"/>
        <end position="271"/>
    </location>
</feature>
<dbReference type="AlphaFoldDB" id="A0A171KRL9"/>
<dbReference type="Proteomes" id="UP000292039">
    <property type="component" value="Unassembled WGS sequence"/>
</dbReference>
<dbReference type="InterPro" id="IPR052372">
    <property type="entry name" value="YpjD/HemX"/>
</dbReference>
<protein>
    <submittedName>
        <fullName evidence="4">ABC-type uncharacterized transport system permease subunit</fullName>
    </submittedName>
</protein>
<dbReference type="PANTHER" id="PTHR38034:SF1">
    <property type="entry name" value="INNER MEMBRANE PROTEIN YPJD"/>
    <property type="match status" value="1"/>
</dbReference>
<evidence type="ECO:0000256" key="1">
    <source>
        <dbReference type="SAM" id="Phobius"/>
    </source>
</evidence>
<feature type="transmembrane region" description="Helical" evidence="1">
    <location>
        <begin position="97"/>
        <end position="117"/>
    </location>
</feature>
<dbReference type="OrthoDB" id="9780793at2"/>
<keyword evidence="1" id="KW-1133">Transmembrane helix</keyword>
<dbReference type="GO" id="GO:0017004">
    <property type="term" value="P:cytochrome complex assembly"/>
    <property type="evidence" value="ECO:0007669"/>
    <property type="project" value="InterPro"/>
</dbReference>
<name>A0A171KRL9_9BURK</name>
<reference evidence="4 6" key="2">
    <citation type="submission" date="2019-02" db="EMBL/GenBank/DDBJ databases">
        <title>Genomic Encyclopedia of Type Strains, Phase IV (KMG-IV): sequencing the most valuable type-strain genomes for metagenomic binning, comparative biology and taxonomic classification.</title>
        <authorList>
            <person name="Goeker M."/>
        </authorList>
    </citation>
    <scope>NUCLEOTIDE SEQUENCE [LARGE SCALE GENOMIC DNA]</scope>
    <source>
        <strain evidence="4 6">DSM 16618</strain>
    </source>
</reference>
<comment type="caution">
    <text evidence="3">The sequence shown here is derived from an EMBL/GenBank/DDBJ whole genome shotgun (WGS) entry which is preliminary data.</text>
</comment>
<feature type="transmembrane region" description="Helical" evidence="1">
    <location>
        <begin position="66"/>
        <end position="85"/>
    </location>
</feature>